<feature type="non-terminal residue" evidence="1">
    <location>
        <position position="420"/>
    </location>
</feature>
<dbReference type="AlphaFoldDB" id="A0A0F8Z007"/>
<proteinExistence type="predicted"/>
<comment type="caution">
    <text evidence="1">The sequence shown here is derived from an EMBL/GenBank/DDBJ whole genome shotgun (WGS) entry which is preliminary data.</text>
</comment>
<evidence type="ECO:0000313" key="1">
    <source>
        <dbReference type="EMBL" id="KKK87042.1"/>
    </source>
</evidence>
<gene>
    <name evidence="1" type="ORF">LCGC14_2757200</name>
</gene>
<sequence length="420" mass="46528">FFCFPCFFLKTITRYFNKCVVHLESKFLCFFHFRIVMTNFFIFIEQSINVITNVVGNIFNISRTIDVPLGSGNNTVQFNFTLNGDELNGSEQIQEVAPINLTFCQSSPQDVEYLNFSFKNETTSEEDINASIVSSSWQYFLGTGEINRTLSYSNSTEALNYAFCFSPSNQTVTTSLDLDYTNSISQQRKFNPSPLTLTNTTTQQTLFLLPTADGIFVTFQVVDPAEQVISGVNSNVTKDGDIISSGTTDDAGLITYFLDPDTSYVFSFSKTGLTGVTTTLVPTQTSFTIIMGVVTTINQFDTTIGIDYTITPNNLTLVNGTDVNFSLDLVSTFNTLEEFGFVLSNSTGTIFNSTSSTTGTGGLLSQILNTGNNTDITMEVFWTITGNQTNVTRIWLVFNLENEGFSVLTFFNDLSIYLTS</sequence>
<protein>
    <submittedName>
        <fullName evidence="1">Uncharacterized protein</fullName>
    </submittedName>
</protein>
<reference evidence="1" key="1">
    <citation type="journal article" date="2015" name="Nature">
        <title>Complex archaea that bridge the gap between prokaryotes and eukaryotes.</title>
        <authorList>
            <person name="Spang A."/>
            <person name="Saw J.H."/>
            <person name="Jorgensen S.L."/>
            <person name="Zaremba-Niedzwiedzka K."/>
            <person name="Martijn J."/>
            <person name="Lind A.E."/>
            <person name="van Eijk R."/>
            <person name="Schleper C."/>
            <person name="Guy L."/>
            <person name="Ettema T.J."/>
        </authorList>
    </citation>
    <scope>NUCLEOTIDE SEQUENCE</scope>
</reference>
<dbReference type="EMBL" id="LAZR01050581">
    <property type="protein sequence ID" value="KKK87042.1"/>
    <property type="molecule type" value="Genomic_DNA"/>
</dbReference>
<name>A0A0F8Z007_9ZZZZ</name>
<accession>A0A0F8Z007</accession>
<feature type="non-terminal residue" evidence="1">
    <location>
        <position position="1"/>
    </location>
</feature>
<organism evidence="1">
    <name type="scientific">marine sediment metagenome</name>
    <dbReference type="NCBI Taxonomy" id="412755"/>
    <lineage>
        <taxon>unclassified sequences</taxon>
        <taxon>metagenomes</taxon>
        <taxon>ecological metagenomes</taxon>
    </lineage>
</organism>